<feature type="signal peptide" evidence="2">
    <location>
        <begin position="1"/>
        <end position="20"/>
    </location>
</feature>
<evidence type="ECO:0008006" key="5">
    <source>
        <dbReference type="Google" id="ProtNLM"/>
    </source>
</evidence>
<dbReference type="Proteomes" id="UP000316095">
    <property type="component" value="Unassembled WGS sequence"/>
</dbReference>
<reference evidence="3 4" key="1">
    <citation type="submission" date="2019-02" db="EMBL/GenBank/DDBJ databases">
        <title>Deep-cultivation of Planctomycetes and their phenomic and genomic characterization uncovers novel biology.</title>
        <authorList>
            <person name="Wiegand S."/>
            <person name="Jogler M."/>
            <person name="Boedeker C."/>
            <person name="Pinto D."/>
            <person name="Vollmers J."/>
            <person name="Rivas-Marin E."/>
            <person name="Kohn T."/>
            <person name="Peeters S.H."/>
            <person name="Heuer A."/>
            <person name="Rast P."/>
            <person name="Oberbeckmann S."/>
            <person name="Bunk B."/>
            <person name="Jeske O."/>
            <person name="Meyerdierks A."/>
            <person name="Storesund J.E."/>
            <person name="Kallscheuer N."/>
            <person name="Luecker S."/>
            <person name="Lage O.M."/>
            <person name="Pohl T."/>
            <person name="Merkel B.J."/>
            <person name="Hornburger P."/>
            <person name="Mueller R.-W."/>
            <person name="Bruemmer F."/>
            <person name="Labrenz M."/>
            <person name="Spormann A.M."/>
            <person name="Op Den Camp H."/>
            <person name="Overmann J."/>
            <person name="Amann R."/>
            <person name="Jetten M.S.M."/>
            <person name="Mascher T."/>
            <person name="Medema M.H."/>
            <person name="Devos D.P."/>
            <person name="Kaster A.-K."/>
            <person name="Ovreas L."/>
            <person name="Rohde M."/>
            <person name="Galperin M.Y."/>
            <person name="Jogler C."/>
        </authorList>
    </citation>
    <scope>NUCLEOTIDE SEQUENCE [LARGE SCALE GENOMIC DNA]</scope>
    <source>
        <strain evidence="3 4">Pan54</strain>
    </source>
</reference>
<evidence type="ECO:0000256" key="1">
    <source>
        <dbReference type="SAM" id="MobiDB-lite"/>
    </source>
</evidence>
<evidence type="ECO:0000313" key="3">
    <source>
        <dbReference type="EMBL" id="TWT60817.1"/>
    </source>
</evidence>
<keyword evidence="4" id="KW-1185">Reference proteome</keyword>
<gene>
    <name evidence="3" type="ORF">Pan54_15440</name>
</gene>
<accession>A0A5C5XCE7</accession>
<feature type="chain" id="PRO_5022778237" description="Lipoprotein" evidence="2">
    <location>
        <begin position="21"/>
        <end position="169"/>
    </location>
</feature>
<comment type="caution">
    <text evidence="3">The sequence shown here is derived from an EMBL/GenBank/DDBJ whole genome shotgun (WGS) entry which is preliminary data.</text>
</comment>
<dbReference type="PROSITE" id="PS51257">
    <property type="entry name" value="PROKAR_LIPOPROTEIN"/>
    <property type="match status" value="1"/>
</dbReference>
<organism evidence="3 4">
    <name type="scientific">Rubinisphaera italica</name>
    <dbReference type="NCBI Taxonomy" id="2527969"/>
    <lineage>
        <taxon>Bacteria</taxon>
        <taxon>Pseudomonadati</taxon>
        <taxon>Planctomycetota</taxon>
        <taxon>Planctomycetia</taxon>
        <taxon>Planctomycetales</taxon>
        <taxon>Planctomycetaceae</taxon>
        <taxon>Rubinisphaera</taxon>
    </lineage>
</organism>
<evidence type="ECO:0000313" key="4">
    <source>
        <dbReference type="Proteomes" id="UP000316095"/>
    </source>
</evidence>
<dbReference type="AlphaFoldDB" id="A0A5C5XCE7"/>
<proteinExistence type="predicted"/>
<sequence precursor="true">MNKAILMILVPLLMSSCSNRSTSEVNNPEAGKPNTVEKPMPADRKNKPVEKQFSKTELYEFARFASQSFANSVGVKSSELNDANLQRYTTQAESALSRQVIPLLQNCVELSDQFNEKATSAGLTEFLKGVNAGGAIVSFTQMLFNDDANWNEVDSILKCTGFGFEQFVW</sequence>
<name>A0A5C5XCE7_9PLAN</name>
<feature type="region of interest" description="Disordered" evidence="1">
    <location>
        <begin position="19"/>
        <end position="48"/>
    </location>
</feature>
<dbReference type="RefSeq" id="WP_146502883.1">
    <property type="nucleotide sequence ID" value="NZ_SJPG01000001.1"/>
</dbReference>
<keyword evidence="2" id="KW-0732">Signal</keyword>
<protein>
    <recommendedName>
        <fullName evidence="5">Lipoprotein</fullName>
    </recommendedName>
</protein>
<evidence type="ECO:0000256" key="2">
    <source>
        <dbReference type="SAM" id="SignalP"/>
    </source>
</evidence>
<dbReference type="EMBL" id="SJPG01000001">
    <property type="protein sequence ID" value="TWT60817.1"/>
    <property type="molecule type" value="Genomic_DNA"/>
</dbReference>